<feature type="compositionally biased region" description="Gly residues" evidence="1">
    <location>
        <begin position="67"/>
        <end position="79"/>
    </location>
</feature>
<dbReference type="Pfam" id="PF12274">
    <property type="entry name" value="DUF3615"/>
    <property type="match status" value="1"/>
</dbReference>
<accession>A0A368QS94</accession>
<gene>
    <name evidence="3" type="ORF">SETIT_4G088900v2</name>
</gene>
<dbReference type="PANTHER" id="PTHR34710">
    <property type="entry name" value="OS03G0834100 PROTEIN"/>
    <property type="match status" value="1"/>
</dbReference>
<dbReference type="PANTHER" id="PTHR34710:SF10">
    <property type="entry name" value="EXPRESSED PROTEIN"/>
    <property type="match status" value="1"/>
</dbReference>
<name>A0A368QS94_SETIT</name>
<dbReference type="OrthoDB" id="693786at2759"/>
<evidence type="ECO:0000256" key="1">
    <source>
        <dbReference type="SAM" id="MobiDB-lite"/>
    </source>
</evidence>
<evidence type="ECO:0000259" key="2">
    <source>
        <dbReference type="Pfam" id="PF12274"/>
    </source>
</evidence>
<reference evidence="3" key="1">
    <citation type="journal article" date="2012" name="Nat. Biotechnol.">
        <title>Reference genome sequence of the model plant Setaria.</title>
        <authorList>
            <person name="Bennetzen J.L."/>
            <person name="Schmutz J."/>
            <person name="Wang H."/>
            <person name="Percifield R."/>
            <person name="Hawkins J."/>
            <person name="Pontaroli A.C."/>
            <person name="Estep M."/>
            <person name="Feng L."/>
            <person name="Vaughn J.N."/>
            <person name="Grimwood J."/>
            <person name="Jenkins J."/>
            <person name="Barry K."/>
            <person name="Lindquist E."/>
            <person name="Hellsten U."/>
            <person name="Deshpande S."/>
            <person name="Wang X."/>
            <person name="Wu X."/>
            <person name="Mitros T."/>
            <person name="Triplett J."/>
            <person name="Yang X."/>
            <person name="Ye C.Y."/>
            <person name="Mauro-Herrera M."/>
            <person name="Wang L."/>
            <person name="Li P."/>
            <person name="Sharma M."/>
            <person name="Sharma R."/>
            <person name="Ronald P.C."/>
            <person name="Panaud O."/>
            <person name="Kellogg E.A."/>
            <person name="Brutnell T.P."/>
            <person name="Doust A.N."/>
            <person name="Tuskan G.A."/>
            <person name="Rokhsar D."/>
            <person name="Devos K.M."/>
        </authorList>
    </citation>
    <scope>NUCLEOTIDE SEQUENCE [LARGE SCALE GENOMIC DNA]</scope>
    <source>
        <strain evidence="3">Yugu1</strain>
    </source>
</reference>
<dbReference type="InterPro" id="IPR022059">
    <property type="entry name" value="DUF3615"/>
</dbReference>
<proteinExistence type="predicted"/>
<feature type="region of interest" description="Disordered" evidence="1">
    <location>
        <begin position="30"/>
        <end position="89"/>
    </location>
</feature>
<evidence type="ECO:0000313" key="3">
    <source>
        <dbReference type="EMBL" id="RCV20825.1"/>
    </source>
</evidence>
<organism evidence="3">
    <name type="scientific">Setaria italica</name>
    <name type="common">Foxtail millet</name>
    <name type="synonym">Panicum italicum</name>
    <dbReference type="NCBI Taxonomy" id="4555"/>
    <lineage>
        <taxon>Eukaryota</taxon>
        <taxon>Viridiplantae</taxon>
        <taxon>Streptophyta</taxon>
        <taxon>Embryophyta</taxon>
        <taxon>Tracheophyta</taxon>
        <taxon>Spermatophyta</taxon>
        <taxon>Magnoliopsida</taxon>
        <taxon>Liliopsida</taxon>
        <taxon>Poales</taxon>
        <taxon>Poaceae</taxon>
        <taxon>PACMAD clade</taxon>
        <taxon>Panicoideae</taxon>
        <taxon>Panicodae</taxon>
        <taxon>Paniceae</taxon>
        <taxon>Cenchrinae</taxon>
        <taxon>Setaria</taxon>
    </lineage>
</organism>
<protein>
    <recommendedName>
        <fullName evidence="2">DUF3615 domain-containing protein</fullName>
    </recommendedName>
</protein>
<dbReference type="EMBL" id="CM003531">
    <property type="protein sequence ID" value="RCV20825.1"/>
    <property type="molecule type" value="Genomic_DNA"/>
</dbReference>
<reference evidence="3" key="2">
    <citation type="submission" date="2015-07" db="EMBL/GenBank/DDBJ databases">
        <authorList>
            <person name="Noorani M."/>
        </authorList>
    </citation>
    <scope>NUCLEOTIDE SEQUENCE</scope>
    <source>
        <strain evidence="3">Yugu1</strain>
    </source>
</reference>
<sequence>MASTWSTGPYAPQTSPSVLDLLSELSAEEKARFPPQGRIPERQDVTTASLPTPIGPSTGERQWGEGRVSGGRGRASGGRRGWRRRAGGMSGRAARGAEFDAVKPVMEDSAHFRGKPWFHINFWARSRSSKNIKRFFAEVHYEARTDGQSFLWLKHAQSSVYEFFSQYVSSCALCRSHLEI</sequence>
<feature type="domain" description="DUF3615" evidence="2">
    <location>
        <begin position="97"/>
        <end position="177"/>
    </location>
</feature>
<dbReference type="AlphaFoldDB" id="A0A368QS94"/>
<dbReference type="STRING" id="4555.A0A368QS94"/>